<comment type="caution">
    <text evidence="2">The sequence shown here is derived from an EMBL/GenBank/DDBJ whole genome shotgun (WGS) entry which is preliminary data.</text>
</comment>
<keyword evidence="3" id="KW-1185">Reference proteome</keyword>
<feature type="compositionally biased region" description="Basic and acidic residues" evidence="1">
    <location>
        <begin position="23"/>
        <end position="42"/>
    </location>
</feature>
<feature type="region of interest" description="Disordered" evidence="1">
    <location>
        <begin position="1"/>
        <end position="42"/>
    </location>
</feature>
<evidence type="ECO:0000256" key="1">
    <source>
        <dbReference type="SAM" id="MobiDB-lite"/>
    </source>
</evidence>
<dbReference type="Proteomes" id="UP000244223">
    <property type="component" value="Unassembled WGS sequence"/>
</dbReference>
<organism evidence="2 3">
    <name type="scientific">Agitococcus lubricus</name>
    <dbReference type="NCBI Taxonomy" id="1077255"/>
    <lineage>
        <taxon>Bacteria</taxon>
        <taxon>Pseudomonadati</taxon>
        <taxon>Pseudomonadota</taxon>
        <taxon>Gammaproteobacteria</taxon>
        <taxon>Moraxellales</taxon>
        <taxon>Moraxellaceae</taxon>
        <taxon>Agitococcus</taxon>
    </lineage>
</organism>
<gene>
    <name evidence="2" type="ORF">C8N29_1389</name>
</gene>
<protein>
    <submittedName>
        <fullName evidence="2">Uncharacterized protein</fullName>
    </submittedName>
</protein>
<reference evidence="2 3" key="1">
    <citation type="submission" date="2018-04" db="EMBL/GenBank/DDBJ databases">
        <title>Genomic Encyclopedia of Archaeal and Bacterial Type Strains, Phase II (KMG-II): from individual species to whole genera.</title>
        <authorList>
            <person name="Goeker M."/>
        </authorList>
    </citation>
    <scope>NUCLEOTIDE SEQUENCE [LARGE SCALE GENOMIC DNA]</scope>
    <source>
        <strain evidence="2 3">DSM 5822</strain>
    </source>
</reference>
<dbReference type="AlphaFoldDB" id="A0A2T5IRW5"/>
<dbReference type="RefSeq" id="WP_275656215.1">
    <property type="nucleotide sequence ID" value="NZ_QAON01000038.1"/>
</dbReference>
<dbReference type="EMBL" id="QAON01000038">
    <property type="protein sequence ID" value="PTQ86559.1"/>
    <property type="molecule type" value="Genomic_DNA"/>
</dbReference>
<sequence>MSQQQQQTTTARYAGVSGKTRKQRDLEIKNHVKQTEKELGGK</sequence>
<evidence type="ECO:0000313" key="2">
    <source>
        <dbReference type="EMBL" id="PTQ86559.1"/>
    </source>
</evidence>
<feature type="compositionally biased region" description="Low complexity" evidence="1">
    <location>
        <begin position="1"/>
        <end position="10"/>
    </location>
</feature>
<accession>A0A2T5IRW5</accession>
<name>A0A2T5IRW5_9GAMM</name>
<proteinExistence type="predicted"/>
<evidence type="ECO:0000313" key="3">
    <source>
        <dbReference type="Proteomes" id="UP000244223"/>
    </source>
</evidence>